<dbReference type="OrthoDB" id="198652at2759"/>
<dbReference type="AlphaFoldDB" id="A0A409VLK3"/>
<dbReference type="Pfam" id="PF20263">
    <property type="entry name" value="LYRM2-like"/>
    <property type="match status" value="1"/>
</dbReference>
<feature type="region of interest" description="Disordered" evidence="1">
    <location>
        <begin position="331"/>
        <end position="352"/>
    </location>
</feature>
<protein>
    <recommendedName>
        <fullName evidence="3">LYR motif-containing protein Cup1-like N-terminal domain-containing protein</fullName>
    </recommendedName>
</protein>
<proteinExistence type="predicted"/>
<evidence type="ECO:0000313" key="4">
    <source>
        <dbReference type="EMBL" id="PPQ67117.1"/>
    </source>
</evidence>
<name>A0A409VLK3_PSICY</name>
<feature type="domain" description="LYR motif-containing protein Cup1-like N-terminal" evidence="3">
    <location>
        <begin position="30"/>
        <end position="102"/>
    </location>
</feature>
<dbReference type="InterPro" id="IPR046896">
    <property type="entry name" value="Cup1-like_N"/>
</dbReference>
<feature type="signal peptide" evidence="2">
    <location>
        <begin position="1"/>
        <end position="25"/>
    </location>
</feature>
<evidence type="ECO:0000256" key="1">
    <source>
        <dbReference type="SAM" id="MobiDB-lite"/>
    </source>
</evidence>
<dbReference type="InParanoid" id="A0A409VLK3"/>
<feature type="region of interest" description="Disordered" evidence="1">
    <location>
        <begin position="240"/>
        <end position="274"/>
    </location>
</feature>
<sequence>RIYDRPESYLIFIFAILSSPLSVVAQANDSQFFQIRARDDINAILSAKGEDRQADKFKFVQKVHHQPLPGPIQKANDRDRKAFNRILELAYGRVGKLKWDLLEASPVPMRHHSTSTLPEPIIRGVEKSRPPLYSPELKALFTSSLARLNKPLERRDLITPRTLPPRANPLSEEAQTFGPFSKRREVNIRRRFFQNELKKVLPPLEITKTEGRIVDAKVLLRPLGFQGTGVTQELETLIGRDLFPRPPKTRRERRSSPEEAESTQTTTTERHPSRWVRRRYRALLAHIPRLIYDPKSNSAEAFRVEKDPLGHHPHDRSVRCMPDADPVTMAWIEQQPKQSTRQRNRDDNRRKG</sequence>
<reference evidence="4 5" key="1">
    <citation type="journal article" date="2018" name="Evol. Lett.">
        <title>Horizontal gene cluster transfer increased hallucinogenic mushroom diversity.</title>
        <authorList>
            <person name="Reynolds H.T."/>
            <person name="Vijayakumar V."/>
            <person name="Gluck-Thaler E."/>
            <person name="Korotkin H.B."/>
            <person name="Matheny P.B."/>
            <person name="Slot J.C."/>
        </authorList>
    </citation>
    <scope>NUCLEOTIDE SEQUENCE [LARGE SCALE GENOMIC DNA]</scope>
    <source>
        <strain evidence="4 5">2631</strain>
    </source>
</reference>
<organism evidence="4 5">
    <name type="scientific">Psilocybe cyanescens</name>
    <dbReference type="NCBI Taxonomy" id="93625"/>
    <lineage>
        <taxon>Eukaryota</taxon>
        <taxon>Fungi</taxon>
        <taxon>Dikarya</taxon>
        <taxon>Basidiomycota</taxon>
        <taxon>Agaricomycotina</taxon>
        <taxon>Agaricomycetes</taxon>
        <taxon>Agaricomycetidae</taxon>
        <taxon>Agaricales</taxon>
        <taxon>Agaricineae</taxon>
        <taxon>Strophariaceae</taxon>
        <taxon>Psilocybe</taxon>
    </lineage>
</organism>
<dbReference type="EMBL" id="NHYD01003976">
    <property type="protein sequence ID" value="PPQ67117.1"/>
    <property type="molecule type" value="Genomic_DNA"/>
</dbReference>
<evidence type="ECO:0000259" key="3">
    <source>
        <dbReference type="Pfam" id="PF20263"/>
    </source>
</evidence>
<feature type="non-terminal residue" evidence="4">
    <location>
        <position position="1"/>
    </location>
</feature>
<evidence type="ECO:0000256" key="2">
    <source>
        <dbReference type="SAM" id="SignalP"/>
    </source>
</evidence>
<feature type="compositionally biased region" description="Basic and acidic residues" evidence="1">
    <location>
        <begin position="343"/>
        <end position="352"/>
    </location>
</feature>
<feature type="chain" id="PRO_5019576482" description="LYR motif-containing protein Cup1-like N-terminal domain-containing protein" evidence="2">
    <location>
        <begin position="26"/>
        <end position="352"/>
    </location>
</feature>
<comment type="caution">
    <text evidence="4">The sequence shown here is derived from an EMBL/GenBank/DDBJ whole genome shotgun (WGS) entry which is preliminary data.</text>
</comment>
<dbReference type="Proteomes" id="UP000283269">
    <property type="component" value="Unassembled WGS sequence"/>
</dbReference>
<keyword evidence="5" id="KW-1185">Reference proteome</keyword>
<evidence type="ECO:0000313" key="5">
    <source>
        <dbReference type="Proteomes" id="UP000283269"/>
    </source>
</evidence>
<gene>
    <name evidence="4" type="ORF">CVT25_005718</name>
</gene>
<keyword evidence="2" id="KW-0732">Signal</keyword>
<accession>A0A409VLK3</accession>